<dbReference type="AlphaFoldDB" id="A0A4C1TSY8"/>
<evidence type="ECO:0000256" key="1">
    <source>
        <dbReference type="SAM" id="MobiDB-lite"/>
    </source>
</evidence>
<evidence type="ECO:0000313" key="3">
    <source>
        <dbReference type="Proteomes" id="UP000299102"/>
    </source>
</evidence>
<organism evidence="2 3">
    <name type="scientific">Eumeta variegata</name>
    <name type="common">Bagworm moth</name>
    <name type="synonym">Eumeta japonica</name>
    <dbReference type="NCBI Taxonomy" id="151549"/>
    <lineage>
        <taxon>Eukaryota</taxon>
        <taxon>Metazoa</taxon>
        <taxon>Ecdysozoa</taxon>
        <taxon>Arthropoda</taxon>
        <taxon>Hexapoda</taxon>
        <taxon>Insecta</taxon>
        <taxon>Pterygota</taxon>
        <taxon>Neoptera</taxon>
        <taxon>Endopterygota</taxon>
        <taxon>Lepidoptera</taxon>
        <taxon>Glossata</taxon>
        <taxon>Ditrysia</taxon>
        <taxon>Tineoidea</taxon>
        <taxon>Psychidae</taxon>
        <taxon>Oiketicinae</taxon>
        <taxon>Eumeta</taxon>
    </lineage>
</organism>
<proteinExistence type="predicted"/>
<comment type="caution">
    <text evidence="2">The sequence shown here is derived from an EMBL/GenBank/DDBJ whole genome shotgun (WGS) entry which is preliminary data.</text>
</comment>
<keyword evidence="3" id="KW-1185">Reference proteome</keyword>
<dbReference type="EMBL" id="BGZK01000084">
    <property type="protein sequence ID" value="GBP17099.1"/>
    <property type="molecule type" value="Genomic_DNA"/>
</dbReference>
<reference evidence="2 3" key="1">
    <citation type="journal article" date="2019" name="Commun. Biol.">
        <title>The bagworm genome reveals a unique fibroin gene that provides high tensile strength.</title>
        <authorList>
            <person name="Kono N."/>
            <person name="Nakamura H."/>
            <person name="Ohtoshi R."/>
            <person name="Tomita M."/>
            <person name="Numata K."/>
            <person name="Arakawa K."/>
        </authorList>
    </citation>
    <scope>NUCLEOTIDE SEQUENCE [LARGE SCALE GENOMIC DNA]</scope>
</reference>
<name>A0A4C1TSY8_EUMVA</name>
<protein>
    <submittedName>
        <fullName evidence="2">Uncharacterized protein</fullName>
    </submittedName>
</protein>
<evidence type="ECO:0000313" key="2">
    <source>
        <dbReference type="EMBL" id="GBP17099.1"/>
    </source>
</evidence>
<accession>A0A4C1TSY8</accession>
<feature type="region of interest" description="Disordered" evidence="1">
    <location>
        <begin position="50"/>
        <end position="83"/>
    </location>
</feature>
<sequence length="83" mass="9133">MKFYPVWTVAAMSGVAPPAYCAGVGANLSAFETTLPKKPFIEVAVPKKNRSKRERIISRDTSLGAPVHDEPTHRALVQRRLAE</sequence>
<dbReference type="Proteomes" id="UP000299102">
    <property type="component" value="Unassembled WGS sequence"/>
</dbReference>
<gene>
    <name evidence="2" type="ORF">EVAR_8162_1</name>
</gene>